<reference evidence="2" key="3">
    <citation type="submission" date="2012-09" db="EMBL/GenBank/DDBJ databases">
        <authorList>
            <consortium name="VectorBase"/>
        </authorList>
    </citation>
    <scope>NUCLEOTIDE SEQUENCE</scope>
    <source>
        <strain evidence="2">Liverpool</strain>
    </source>
</reference>
<dbReference type="PANTHER" id="PTHR12336:SF0">
    <property type="entry name" value="ADULT CUTICLE PROTEIN 1-RELATED"/>
    <property type="match status" value="1"/>
</dbReference>
<organism evidence="2 3">
    <name type="scientific">Aedes aegypti</name>
    <name type="common">Yellowfever mosquito</name>
    <name type="synonym">Culex aegypti</name>
    <dbReference type="NCBI Taxonomy" id="7159"/>
    <lineage>
        <taxon>Eukaryota</taxon>
        <taxon>Metazoa</taxon>
        <taxon>Ecdysozoa</taxon>
        <taxon>Arthropoda</taxon>
        <taxon>Hexapoda</taxon>
        <taxon>Insecta</taxon>
        <taxon>Pterygota</taxon>
        <taxon>Neoptera</taxon>
        <taxon>Endopterygota</taxon>
        <taxon>Diptera</taxon>
        <taxon>Nematocera</taxon>
        <taxon>Culicoidea</taxon>
        <taxon>Culicidae</taxon>
        <taxon>Culicinae</taxon>
        <taxon>Aedini</taxon>
        <taxon>Aedes</taxon>
        <taxon>Stegomyia</taxon>
    </lineage>
</organism>
<dbReference type="InterPro" id="IPR031874">
    <property type="entry name" value="Cuticle_Acp1"/>
</dbReference>
<dbReference type="Pfam" id="PF15955">
    <property type="entry name" value="Cuticle_4"/>
    <property type="match status" value="1"/>
</dbReference>
<reference evidence="2" key="1">
    <citation type="submission" date="2005-10" db="EMBL/GenBank/DDBJ databases">
        <authorList>
            <person name="Loftus B.J."/>
            <person name="Nene V.M."/>
            <person name="Hannick L.I."/>
            <person name="Bidwell S."/>
            <person name="Haas B."/>
            <person name="Amedeo P."/>
            <person name="Orvis J."/>
            <person name="Wortman J.R."/>
            <person name="White O.R."/>
            <person name="Salzberg S."/>
            <person name="Shumway M."/>
            <person name="Koo H."/>
            <person name="Zhao Y."/>
            <person name="Holmes M."/>
            <person name="Miller J."/>
            <person name="Schatz M."/>
            <person name="Pop M."/>
            <person name="Pai G."/>
            <person name="Utterback T."/>
            <person name="Rogers Y.-H."/>
            <person name="Kravitz S."/>
            <person name="Fraser C.M."/>
        </authorList>
    </citation>
    <scope>NUCLEOTIDE SEQUENCE</scope>
    <source>
        <strain evidence="2">Liverpool</strain>
    </source>
</reference>
<dbReference type="KEGG" id="aag:23687652"/>
<evidence type="ECO:0000313" key="3">
    <source>
        <dbReference type="Proteomes" id="UP000682892"/>
    </source>
</evidence>
<dbReference type="Proteomes" id="UP000682892">
    <property type="component" value="Unassembled WGS sequence"/>
</dbReference>
<evidence type="ECO:0000256" key="1">
    <source>
        <dbReference type="SAM" id="SignalP"/>
    </source>
</evidence>
<dbReference type="HOGENOM" id="CLU_098054_0_0_1"/>
<sequence length="174" mass="17611">MKCIAAVVMMALAVVAEGGVVSYSVPLAYSAPHTTVVQQNVAPRYVSTVPVTSYAAAPVTYAASPVTYAAAPVAYTAPHTTVVQSNVVPRYVAPVAYAAPSVVAYNSVDSEVVEATHVAAPVATTVVAQPSVAVVAQKEARYLAANPGAVHDAPLAGHTVSQQSLNLEPAAGTV</sequence>
<dbReference type="OrthoDB" id="7765260at2759"/>
<feature type="signal peptide" evidence="1">
    <location>
        <begin position="1"/>
        <end position="18"/>
    </location>
</feature>
<dbReference type="AlphaFoldDB" id="A0A1S4G636"/>
<name>A0A1S4G636_AEDAE</name>
<gene>
    <name evidence="2" type="ORF">AaeL_AAEL017232</name>
</gene>
<protein>
    <submittedName>
        <fullName evidence="2">AAEL017232-PA</fullName>
    </submittedName>
</protein>
<dbReference type="EMBL" id="CH477236">
    <property type="protein sequence ID" value="EJY57411.1"/>
    <property type="molecule type" value="Genomic_DNA"/>
</dbReference>
<reference evidence="2" key="2">
    <citation type="journal article" date="2007" name="Science">
        <title>Genome sequence of Aedes aegypti, a major arbovirus vector.</title>
        <authorList>
            <person name="Nene V."/>
            <person name="Wortman J.R."/>
            <person name="Lawson D."/>
            <person name="Haas B."/>
            <person name="Kodira C."/>
            <person name="Tu Z.J."/>
            <person name="Loftus B."/>
            <person name="Xi Z."/>
            <person name="Megy K."/>
            <person name="Grabherr M."/>
            <person name="Ren Q."/>
            <person name="Zdobnov E.M."/>
            <person name="Lobo N.F."/>
            <person name="Campbell K.S."/>
            <person name="Brown S.E."/>
            <person name="Bonaldo M.F."/>
            <person name="Zhu J."/>
            <person name="Sinkins S.P."/>
            <person name="Hogenkamp D.G."/>
            <person name="Amedeo P."/>
            <person name="Arensburger P."/>
            <person name="Atkinson P.W."/>
            <person name="Bidwell S."/>
            <person name="Biedler J."/>
            <person name="Birney E."/>
            <person name="Bruggner R.V."/>
            <person name="Costas J."/>
            <person name="Coy M.R."/>
            <person name="Crabtree J."/>
            <person name="Crawford M."/>
            <person name="Debruyn B."/>
            <person name="Decaprio D."/>
            <person name="Eiglmeier K."/>
            <person name="Eisenstadt E."/>
            <person name="El-Dorry H."/>
            <person name="Gelbart W.M."/>
            <person name="Gomes S.L."/>
            <person name="Hammond M."/>
            <person name="Hannick L.I."/>
            <person name="Hogan J.R."/>
            <person name="Holmes M.H."/>
            <person name="Jaffe D."/>
            <person name="Johnston J.S."/>
            <person name="Kennedy R.C."/>
            <person name="Koo H."/>
            <person name="Kravitz S."/>
            <person name="Kriventseva E.V."/>
            <person name="Kulp D."/>
            <person name="Labutti K."/>
            <person name="Lee E."/>
            <person name="Li S."/>
            <person name="Lovin D.D."/>
            <person name="Mao C."/>
            <person name="Mauceli E."/>
            <person name="Menck C.F."/>
            <person name="Miller J.R."/>
            <person name="Montgomery P."/>
            <person name="Mori A."/>
            <person name="Nascimento A.L."/>
            <person name="Naveira H.F."/>
            <person name="Nusbaum C."/>
            <person name="O'leary S."/>
            <person name="Orvis J."/>
            <person name="Pertea M."/>
            <person name="Quesneville H."/>
            <person name="Reidenbach K.R."/>
            <person name="Rogers Y.H."/>
            <person name="Roth C.W."/>
            <person name="Schneider J.R."/>
            <person name="Schatz M."/>
            <person name="Shumway M."/>
            <person name="Stanke M."/>
            <person name="Stinson E.O."/>
            <person name="Tubio J.M."/>
            <person name="Vanzee J.P."/>
            <person name="Verjovski-Almeida S."/>
            <person name="Werner D."/>
            <person name="White O."/>
            <person name="Wyder S."/>
            <person name="Zeng Q."/>
            <person name="Zhao Q."/>
            <person name="Zhao Y."/>
            <person name="Hill C.A."/>
            <person name="Raikhel A.S."/>
            <person name="Soares M.B."/>
            <person name="Knudson D.L."/>
            <person name="Lee N.H."/>
            <person name="Galagan J."/>
            <person name="Salzberg S.L."/>
            <person name="Paulsen I.T."/>
            <person name="Dimopoulos G."/>
            <person name="Collins F.H."/>
            <person name="Birren B."/>
            <person name="Fraser-Liggett C.M."/>
            <person name="Severson D.W."/>
        </authorList>
    </citation>
    <scope>NUCLEOTIDE SEQUENCE [LARGE SCALE GENOMIC DNA]</scope>
    <source>
        <strain evidence="2">Liverpool</strain>
    </source>
</reference>
<evidence type="ECO:0000313" key="2">
    <source>
        <dbReference type="EMBL" id="EJY57411.1"/>
    </source>
</evidence>
<keyword evidence="1" id="KW-0732">Signal</keyword>
<accession>A0A1S4G636</accession>
<proteinExistence type="predicted"/>
<dbReference type="PANTHER" id="PTHR12336">
    <property type="entry name" value="ADULT CUTICLE PROTEIN 1-RELATED"/>
    <property type="match status" value="1"/>
</dbReference>
<feature type="chain" id="PRO_5036465584" evidence="1">
    <location>
        <begin position="19"/>
        <end position="174"/>
    </location>
</feature>